<proteinExistence type="predicted"/>
<keyword evidence="2" id="KW-1185">Reference proteome</keyword>
<feature type="non-terminal residue" evidence="1">
    <location>
        <position position="43"/>
    </location>
</feature>
<accession>A0A9N9KB55</accession>
<sequence length="43" mass="5181">QTEKNKTRYTNDNSYKQIPIIYSKEQEMLYQITNNIIIQISNT</sequence>
<gene>
    <name evidence="1" type="ORF">RFULGI_LOCUS19564</name>
</gene>
<dbReference type="Proteomes" id="UP000789396">
    <property type="component" value="Unassembled WGS sequence"/>
</dbReference>
<feature type="non-terminal residue" evidence="1">
    <location>
        <position position="1"/>
    </location>
</feature>
<dbReference type="EMBL" id="CAJVPZ010098507">
    <property type="protein sequence ID" value="CAG8820122.1"/>
    <property type="molecule type" value="Genomic_DNA"/>
</dbReference>
<evidence type="ECO:0000313" key="1">
    <source>
        <dbReference type="EMBL" id="CAG8820122.1"/>
    </source>
</evidence>
<organism evidence="1 2">
    <name type="scientific">Racocetra fulgida</name>
    <dbReference type="NCBI Taxonomy" id="60492"/>
    <lineage>
        <taxon>Eukaryota</taxon>
        <taxon>Fungi</taxon>
        <taxon>Fungi incertae sedis</taxon>
        <taxon>Mucoromycota</taxon>
        <taxon>Glomeromycotina</taxon>
        <taxon>Glomeromycetes</taxon>
        <taxon>Diversisporales</taxon>
        <taxon>Gigasporaceae</taxon>
        <taxon>Racocetra</taxon>
    </lineage>
</organism>
<comment type="caution">
    <text evidence="1">The sequence shown here is derived from an EMBL/GenBank/DDBJ whole genome shotgun (WGS) entry which is preliminary data.</text>
</comment>
<reference evidence="1" key="1">
    <citation type="submission" date="2021-06" db="EMBL/GenBank/DDBJ databases">
        <authorList>
            <person name="Kallberg Y."/>
            <person name="Tangrot J."/>
            <person name="Rosling A."/>
        </authorList>
    </citation>
    <scope>NUCLEOTIDE SEQUENCE</scope>
    <source>
        <strain evidence="1">IN212</strain>
    </source>
</reference>
<name>A0A9N9KB55_9GLOM</name>
<dbReference type="AlphaFoldDB" id="A0A9N9KB55"/>
<protein>
    <submittedName>
        <fullName evidence="1">6360_t:CDS:1</fullName>
    </submittedName>
</protein>
<evidence type="ECO:0000313" key="2">
    <source>
        <dbReference type="Proteomes" id="UP000789396"/>
    </source>
</evidence>